<evidence type="ECO:0000256" key="1">
    <source>
        <dbReference type="ARBA" id="ARBA00004937"/>
    </source>
</evidence>
<feature type="binding site" evidence="6">
    <location>
        <position position="48"/>
    </location>
    <ligand>
        <name>NADP(+)</name>
        <dbReference type="ChEBI" id="CHEBI:58349"/>
    </ligand>
</feature>
<dbReference type="EMBL" id="MHNN01000007">
    <property type="protein sequence ID" value="OGZ46624.1"/>
    <property type="molecule type" value="Genomic_DNA"/>
</dbReference>
<dbReference type="STRING" id="1802117.A3J54_01145"/>
<reference evidence="9 10" key="1">
    <citation type="journal article" date="2016" name="Nat. Commun.">
        <title>Thousands of microbial genomes shed light on interconnected biogeochemical processes in an aquifer system.</title>
        <authorList>
            <person name="Anantharaman K."/>
            <person name="Brown C.T."/>
            <person name="Hug L.A."/>
            <person name="Sharon I."/>
            <person name="Castelle C.J."/>
            <person name="Probst A.J."/>
            <person name="Thomas B.C."/>
            <person name="Singh A."/>
            <person name="Wilkins M.J."/>
            <person name="Karaoz U."/>
            <person name="Brodie E.L."/>
            <person name="Williams K.H."/>
            <person name="Hubbard S.S."/>
            <person name="Banfield J.F."/>
        </authorList>
    </citation>
    <scope>NUCLEOTIDE SEQUENCE [LARGE SCALE GENOMIC DNA]</scope>
</reference>
<dbReference type="GO" id="GO:0006006">
    <property type="term" value="P:glucose metabolic process"/>
    <property type="evidence" value="ECO:0007669"/>
    <property type="project" value="UniProtKB-KW"/>
</dbReference>
<dbReference type="AlphaFoldDB" id="A0A1G2G8N3"/>
<dbReference type="Pfam" id="PF00479">
    <property type="entry name" value="G6PD_N"/>
    <property type="match status" value="1"/>
</dbReference>
<feature type="binding site" evidence="6">
    <location>
        <position position="225"/>
    </location>
    <ligand>
        <name>substrate</name>
    </ligand>
</feature>
<feature type="domain" description="Glucose-6-phosphate dehydrogenase C-terminal" evidence="8">
    <location>
        <begin position="198"/>
        <end position="461"/>
    </location>
</feature>
<evidence type="ECO:0000256" key="2">
    <source>
        <dbReference type="ARBA" id="ARBA00022526"/>
    </source>
</evidence>
<dbReference type="Pfam" id="PF02781">
    <property type="entry name" value="G6PD_C"/>
    <property type="match status" value="1"/>
</dbReference>
<dbReference type="GO" id="GO:0005829">
    <property type="term" value="C:cytosol"/>
    <property type="evidence" value="ECO:0007669"/>
    <property type="project" value="TreeGrafter"/>
</dbReference>
<dbReference type="PANTHER" id="PTHR23429:SF0">
    <property type="entry name" value="GLUCOSE-6-PHOSPHATE 1-DEHYDROGENASE"/>
    <property type="match status" value="1"/>
</dbReference>
<evidence type="ECO:0000259" key="8">
    <source>
        <dbReference type="Pfam" id="PF02781"/>
    </source>
</evidence>
<dbReference type="InterPro" id="IPR036291">
    <property type="entry name" value="NAD(P)-bd_dom_sf"/>
</dbReference>
<dbReference type="NCBIfam" id="TIGR00871">
    <property type="entry name" value="zwf"/>
    <property type="match status" value="1"/>
</dbReference>
<comment type="caution">
    <text evidence="6">Lacks conserved residue(s) required for the propagation of feature annotation.</text>
</comment>
<dbReference type="GO" id="GO:0004345">
    <property type="term" value="F:glucose-6-phosphate dehydrogenase activity"/>
    <property type="evidence" value="ECO:0007669"/>
    <property type="project" value="UniProtKB-UniRule"/>
</dbReference>
<accession>A0A1G2G8N3</accession>
<evidence type="ECO:0000313" key="9">
    <source>
        <dbReference type="EMBL" id="OGZ46624.1"/>
    </source>
</evidence>
<proteinExistence type="inferred from homology"/>
<gene>
    <name evidence="6" type="primary">zwf</name>
    <name evidence="9" type="ORF">A3J54_01145</name>
</gene>
<dbReference type="InterPro" id="IPR001282">
    <property type="entry name" value="G6P_DH"/>
</dbReference>
<dbReference type="InterPro" id="IPR022675">
    <property type="entry name" value="G6P_DH_C"/>
</dbReference>
<dbReference type="HAMAP" id="MF_00966">
    <property type="entry name" value="G6PD"/>
    <property type="match status" value="1"/>
</dbReference>
<dbReference type="UniPathway" id="UPA00115">
    <property type="reaction ID" value="UER00408"/>
</dbReference>
<feature type="active site" description="Proton acceptor" evidence="6">
    <location>
        <position position="249"/>
    </location>
</feature>
<keyword evidence="4 6" id="KW-0560">Oxidoreductase</keyword>
<protein>
    <recommendedName>
        <fullName evidence="6">Glucose-6-phosphate 1-dehydrogenase</fullName>
        <shortName evidence="6">G6PD</shortName>
        <ecNumber evidence="6">1.1.1.49</ecNumber>
    </recommendedName>
</protein>
<evidence type="ECO:0000256" key="3">
    <source>
        <dbReference type="ARBA" id="ARBA00022857"/>
    </source>
</evidence>
<dbReference type="SUPFAM" id="SSF55347">
    <property type="entry name" value="Glyceraldehyde-3-phosphate dehydrogenase-like, C-terminal domain"/>
    <property type="match status" value="1"/>
</dbReference>
<evidence type="ECO:0000313" key="10">
    <source>
        <dbReference type="Proteomes" id="UP000176576"/>
    </source>
</evidence>
<feature type="binding site" evidence="6">
    <location>
        <position position="244"/>
    </location>
    <ligand>
        <name>substrate</name>
    </ligand>
</feature>
<dbReference type="PANTHER" id="PTHR23429">
    <property type="entry name" value="GLUCOSE-6-PHOSPHATE 1-DEHYDROGENASE G6PD"/>
    <property type="match status" value="1"/>
</dbReference>
<feature type="binding site" evidence="6">
    <location>
        <position position="187"/>
    </location>
    <ligand>
        <name>substrate</name>
    </ligand>
</feature>
<comment type="similarity">
    <text evidence="6">Belongs to the glucose-6-phosphate dehydrogenase family.</text>
</comment>
<comment type="function">
    <text evidence="6">Catalyzes the oxidation of glucose 6-phosphate to 6-phosphogluconolactone.</text>
</comment>
<dbReference type="Gene3D" id="3.30.360.10">
    <property type="entry name" value="Dihydrodipicolinate Reductase, domain 2"/>
    <property type="match status" value="1"/>
</dbReference>
<feature type="binding site" evidence="6">
    <location>
        <position position="191"/>
    </location>
    <ligand>
        <name>substrate</name>
    </ligand>
</feature>
<feature type="binding site" evidence="6">
    <location>
        <position position="338"/>
    </location>
    <ligand>
        <name>substrate</name>
    </ligand>
</feature>
<feature type="binding site" evidence="6">
    <location>
        <position position="157"/>
    </location>
    <ligand>
        <name>NADP(+)</name>
        <dbReference type="ChEBI" id="CHEBI:58349"/>
    </ligand>
</feature>
<keyword evidence="5 6" id="KW-0119">Carbohydrate metabolism</keyword>
<dbReference type="Proteomes" id="UP000176576">
    <property type="component" value="Unassembled WGS sequence"/>
</dbReference>
<dbReference type="InterPro" id="IPR022674">
    <property type="entry name" value="G6P_DH_NAD-bd"/>
</dbReference>
<feature type="domain" description="Glucose-6-phosphate dehydrogenase NAD-binding" evidence="7">
    <location>
        <begin position="11"/>
        <end position="196"/>
    </location>
</feature>
<dbReference type="Gene3D" id="3.40.50.720">
    <property type="entry name" value="NAD(P)-binding Rossmann-like Domain"/>
    <property type="match status" value="1"/>
</dbReference>
<comment type="catalytic activity">
    <reaction evidence="6">
        <text>D-glucose 6-phosphate + NADP(+) = 6-phospho-D-glucono-1,5-lactone + NADPH + H(+)</text>
        <dbReference type="Rhea" id="RHEA:15841"/>
        <dbReference type="ChEBI" id="CHEBI:15378"/>
        <dbReference type="ChEBI" id="CHEBI:57783"/>
        <dbReference type="ChEBI" id="CHEBI:57955"/>
        <dbReference type="ChEBI" id="CHEBI:58349"/>
        <dbReference type="ChEBI" id="CHEBI:61548"/>
        <dbReference type="EC" id="1.1.1.49"/>
    </reaction>
</comment>
<evidence type="ECO:0000256" key="6">
    <source>
        <dbReference type="HAMAP-Rule" id="MF_00966"/>
    </source>
</evidence>
<dbReference type="GO" id="GO:0050661">
    <property type="term" value="F:NADP binding"/>
    <property type="evidence" value="ECO:0007669"/>
    <property type="project" value="UniProtKB-UniRule"/>
</dbReference>
<sequence>MNKNNTPTTFVIFGVTGNLSKQRLIPALLDLYAKKLLPTEFHLVGFSRKTYTREEFQKFICEIATAKEYAHPPELIARFSTHARYCQGMFEEKEAYARITETLAILDEKEINQCSNKLFYLAVPPMYYTSIFDHLASSGLTIPCGGMEGWTRVLVEKPFGKDLETAQELEKQLSTLFQEEQIFRIDHYLAKETAQNILAFRFSNILFEPLWNSTYIEKVEINLHEQRGVEGRGAFYDGVGALRDVGQNHILQMLALVAMEDPKELDATLIRRERSRVLASLKLRQPTVENSLRRGQYKGYRNEEHVAKDSVTETYFQIAAEVDNERWRGVPWILEAGKRMPETKAEIRVYFKKTETCLCPSGAEHHHQNILTFRVQPDEGISVTFWAKKPGFSTDLEPQVLSFTYKDSLLEQQLPDAYERVLFDCIRGDQTLFASTEEVEASWRFIMSVLKHWHTVELKDY</sequence>
<keyword evidence="2 6" id="KW-0313">Glucose metabolism</keyword>
<comment type="pathway">
    <text evidence="1 6">Carbohydrate degradation; pentose phosphate pathway; D-ribulose 5-phosphate from D-glucose 6-phosphate (oxidative stage): step 1/3.</text>
</comment>
<name>A0A1G2G8N3_9BACT</name>
<dbReference type="PRINTS" id="PR00079">
    <property type="entry name" value="G6PDHDRGNASE"/>
</dbReference>
<evidence type="ECO:0000256" key="5">
    <source>
        <dbReference type="ARBA" id="ARBA00023277"/>
    </source>
</evidence>
<dbReference type="GO" id="GO:0009051">
    <property type="term" value="P:pentose-phosphate shunt, oxidative branch"/>
    <property type="evidence" value="ECO:0007669"/>
    <property type="project" value="TreeGrafter"/>
</dbReference>
<dbReference type="SUPFAM" id="SSF51735">
    <property type="entry name" value="NAD(P)-binding Rossmann-fold domains"/>
    <property type="match status" value="1"/>
</dbReference>
<dbReference type="EC" id="1.1.1.49" evidence="6"/>
<dbReference type="PIRSF" id="PIRSF000110">
    <property type="entry name" value="G6PD"/>
    <property type="match status" value="1"/>
</dbReference>
<keyword evidence="3 6" id="KW-0521">NADP</keyword>
<evidence type="ECO:0000259" key="7">
    <source>
        <dbReference type="Pfam" id="PF00479"/>
    </source>
</evidence>
<comment type="caution">
    <text evidence="9">The sequence shown here is derived from an EMBL/GenBank/DDBJ whole genome shotgun (WGS) entry which is preliminary data.</text>
</comment>
<organism evidence="9 10">
    <name type="scientific">Candidatus Ryanbacteria bacterium RIFCSPHIGHO2_02_FULL_45_13b</name>
    <dbReference type="NCBI Taxonomy" id="1802117"/>
    <lineage>
        <taxon>Bacteria</taxon>
        <taxon>Candidatus Ryaniibacteriota</taxon>
    </lineage>
</organism>
<evidence type="ECO:0000256" key="4">
    <source>
        <dbReference type="ARBA" id="ARBA00023002"/>
    </source>
</evidence>